<comment type="caution">
    <text evidence="10">The sequence shown here is derived from an EMBL/GenBank/DDBJ whole genome shotgun (WGS) entry which is preliminary data.</text>
</comment>
<dbReference type="Proteomes" id="UP000619976">
    <property type="component" value="Unassembled WGS sequence"/>
</dbReference>
<accession>A0ABS0W773</accession>
<dbReference type="PROSITE" id="PS51085">
    <property type="entry name" value="2FE2S_FER_2"/>
    <property type="match status" value="1"/>
</dbReference>
<evidence type="ECO:0000256" key="1">
    <source>
        <dbReference type="ARBA" id="ARBA00007874"/>
    </source>
</evidence>
<gene>
    <name evidence="10" type="ORF">JFQ69_15890</name>
</gene>
<evidence type="ECO:0000313" key="10">
    <source>
        <dbReference type="EMBL" id="MBJ2119142.1"/>
    </source>
</evidence>
<dbReference type="EMBL" id="JAEKCB010000009">
    <property type="protein sequence ID" value="MBJ2119142.1"/>
    <property type="molecule type" value="Genomic_DNA"/>
</dbReference>
<dbReference type="Pfam" id="PF00111">
    <property type="entry name" value="Fer2"/>
    <property type="match status" value="1"/>
</dbReference>
<keyword evidence="4" id="KW-0479">Metal-binding</keyword>
<feature type="domain" description="2Fe-2S ferredoxin-type" evidence="9">
    <location>
        <begin position="2"/>
        <end position="90"/>
    </location>
</feature>
<keyword evidence="3" id="KW-0001">2Fe-2S</keyword>
<dbReference type="Gene3D" id="3.10.20.30">
    <property type="match status" value="1"/>
</dbReference>
<keyword evidence="6" id="KW-0408">Iron</keyword>
<evidence type="ECO:0000259" key="9">
    <source>
        <dbReference type="PROSITE" id="PS51085"/>
    </source>
</evidence>
<dbReference type="SUPFAM" id="SSF54292">
    <property type="entry name" value="2Fe-2S ferredoxin-like"/>
    <property type="match status" value="1"/>
</dbReference>
<evidence type="ECO:0000256" key="8">
    <source>
        <dbReference type="ARBA" id="ARBA00034078"/>
    </source>
</evidence>
<dbReference type="PANTHER" id="PTHR43112">
    <property type="entry name" value="FERREDOXIN"/>
    <property type="match status" value="1"/>
</dbReference>
<evidence type="ECO:0000256" key="4">
    <source>
        <dbReference type="ARBA" id="ARBA00022723"/>
    </source>
</evidence>
<keyword evidence="2" id="KW-0813">Transport</keyword>
<reference evidence="10 11" key="1">
    <citation type="submission" date="2020-12" db="EMBL/GenBank/DDBJ databases">
        <title>Enhanced detection system for hospital associated transmission using whole genome sequencing surveillance.</title>
        <authorList>
            <person name="Harrison L.H."/>
            <person name="Van Tyne D."/>
            <person name="Marsh J.W."/>
            <person name="Griffith M.P."/>
            <person name="Snyder D.J."/>
            <person name="Cooper V.S."/>
            <person name="Mustapha M."/>
        </authorList>
    </citation>
    <scope>NUCLEOTIDE SEQUENCE [LARGE SCALE GENOMIC DNA]</scope>
    <source>
        <strain evidence="10 11">PR00195</strain>
    </source>
</reference>
<comment type="cofactor">
    <cofactor evidence="8">
        <name>[2Fe-2S] cluster</name>
        <dbReference type="ChEBI" id="CHEBI:190135"/>
    </cofactor>
</comment>
<dbReference type="PROSITE" id="PS00197">
    <property type="entry name" value="2FE2S_FER_1"/>
    <property type="match status" value="1"/>
</dbReference>
<evidence type="ECO:0000256" key="6">
    <source>
        <dbReference type="ARBA" id="ARBA00023004"/>
    </source>
</evidence>
<proteinExistence type="inferred from homology"/>
<dbReference type="InterPro" id="IPR001041">
    <property type="entry name" value="2Fe-2S_ferredoxin-type"/>
</dbReference>
<evidence type="ECO:0000256" key="7">
    <source>
        <dbReference type="ARBA" id="ARBA00023014"/>
    </source>
</evidence>
<dbReference type="InterPro" id="IPR036010">
    <property type="entry name" value="2Fe-2S_ferredoxin-like_sf"/>
</dbReference>
<dbReference type="InterPro" id="IPR012675">
    <property type="entry name" value="Beta-grasp_dom_sf"/>
</dbReference>
<organism evidence="10 11">
    <name type="scientific">Proteus penneri</name>
    <dbReference type="NCBI Taxonomy" id="102862"/>
    <lineage>
        <taxon>Bacteria</taxon>
        <taxon>Pseudomonadati</taxon>
        <taxon>Pseudomonadota</taxon>
        <taxon>Gammaproteobacteria</taxon>
        <taxon>Enterobacterales</taxon>
        <taxon>Morganellaceae</taxon>
        <taxon>Proteus</taxon>
    </lineage>
</organism>
<keyword evidence="11" id="KW-1185">Reference proteome</keyword>
<evidence type="ECO:0000256" key="3">
    <source>
        <dbReference type="ARBA" id="ARBA00022714"/>
    </source>
</evidence>
<dbReference type="RefSeq" id="WP_109399648.1">
    <property type="nucleotide sequence ID" value="NZ_JAEKCB010000009.1"/>
</dbReference>
<sequence>MESICIIQVQDLNCELLVDNNKSILDNLLHHNIPIRHKCHLGICGSCKYKLKNGKVRNNPDFCLSEKEIAENIYLACCSFPDEDFEIEII</sequence>
<dbReference type="PANTHER" id="PTHR43112:SF9">
    <property type="entry name" value="FERREDOXIN C 1, CHLOROPLASTIC"/>
    <property type="match status" value="1"/>
</dbReference>
<dbReference type="InterPro" id="IPR006058">
    <property type="entry name" value="2Fe2S_fd_BS"/>
</dbReference>
<evidence type="ECO:0000313" key="11">
    <source>
        <dbReference type="Proteomes" id="UP000619976"/>
    </source>
</evidence>
<keyword evidence="5" id="KW-0249">Electron transport</keyword>
<keyword evidence="7" id="KW-0411">Iron-sulfur</keyword>
<comment type="similarity">
    <text evidence="1">Belongs to the 2Fe2S plant-type ferredoxin family.</text>
</comment>
<name>A0ABS0W773_9GAMM</name>
<protein>
    <submittedName>
        <fullName evidence="10">2Fe-2S iron-sulfur cluster binding domain-containing protein</fullName>
    </submittedName>
</protein>
<evidence type="ECO:0000256" key="2">
    <source>
        <dbReference type="ARBA" id="ARBA00022448"/>
    </source>
</evidence>
<evidence type="ECO:0000256" key="5">
    <source>
        <dbReference type="ARBA" id="ARBA00022982"/>
    </source>
</evidence>
<dbReference type="CDD" id="cd00207">
    <property type="entry name" value="fer2"/>
    <property type="match status" value="1"/>
</dbReference>